<dbReference type="PANTHER" id="PTHR43343">
    <property type="entry name" value="PEPTIDASE S12"/>
    <property type="match status" value="1"/>
</dbReference>
<organism evidence="5 6">
    <name type="scientific">Luteolibacter soli</name>
    <dbReference type="NCBI Taxonomy" id="3135280"/>
    <lineage>
        <taxon>Bacteria</taxon>
        <taxon>Pseudomonadati</taxon>
        <taxon>Verrucomicrobiota</taxon>
        <taxon>Verrucomicrobiia</taxon>
        <taxon>Verrucomicrobiales</taxon>
        <taxon>Verrucomicrobiaceae</taxon>
        <taxon>Luteolibacter</taxon>
    </lineage>
</organism>
<evidence type="ECO:0000256" key="1">
    <source>
        <dbReference type="ARBA" id="ARBA00010541"/>
    </source>
</evidence>
<dbReference type="Pfam" id="PF13180">
    <property type="entry name" value="PDZ_2"/>
    <property type="match status" value="1"/>
</dbReference>
<dbReference type="InterPro" id="IPR043504">
    <property type="entry name" value="Peptidase_S1_PA_chymotrypsin"/>
</dbReference>
<gene>
    <name evidence="5" type="ORF">WKV53_01130</name>
</gene>
<sequence length="266" mass="27665">MAPAHAEAGWSAVFPTPAGDVTSVAFAVGDGRHVMSVAVSGTSPEGGRLFSDERLLPAEVILDPVSRLVVFRLSGPPGRALPLLADAPLPAGATVKAATGVEGKSGGWVKNVSGKILPLSLLKMEYSARVPRPGTPLLDSNGNVVAVAYQPTGAQSGYAIPAEVVKRVLEDVQRGGHVSRGWIGLNLRPDAKAPQVTRVHEGSPSALAGVKTGDVLLQVGQRNLGEYADAVNAFFFLRPGVATPVKLKRGDQEVVISVTPIEHRAD</sequence>
<dbReference type="GO" id="GO:0008233">
    <property type="term" value="F:peptidase activity"/>
    <property type="evidence" value="ECO:0007669"/>
    <property type="project" value="UniProtKB-KW"/>
</dbReference>
<protein>
    <submittedName>
        <fullName evidence="5">S1C family serine protease</fullName>
        <ecNumber evidence="5">3.4.21.-</ecNumber>
    </submittedName>
</protein>
<dbReference type="EC" id="3.4.21.-" evidence="5"/>
<dbReference type="GO" id="GO:0006508">
    <property type="term" value="P:proteolysis"/>
    <property type="evidence" value="ECO:0007669"/>
    <property type="project" value="UniProtKB-KW"/>
</dbReference>
<keyword evidence="6" id="KW-1185">Reference proteome</keyword>
<dbReference type="PANTHER" id="PTHR43343:SF3">
    <property type="entry name" value="PROTEASE DO-LIKE 8, CHLOROPLASTIC"/>
    <property type="match status" value="1"/>
</dbReference>
<dbReference type="Gene3D" id="2.40.10.10">
    <property type="entry name" value="Trypsin-like serine proteases"/>
    <property type="match status" value="1"/>
</dbReference>
<dbReference type="SUPFAM" id="SSF50494">
    <property type="entry name" value="Trypsin-like serine proteases"/>
    <property type="match status" value="1"/>
</dbReference>
<dbReference type="Gene3D" id="2.30.42.10">
    <property type="match status" value="1"/>
</dbReference>
<evidence type="ECO:0000313" key="5">
    <source>
        <dbReference type="EMBL" id="MEK7949074.1"/>
    </source>
</evidence>
<dbReference type="SMART" id="SM00228">
    <property type="entry name" value="PDZ"/>
    <property type="match status" value="1"/>
</dbReference>
<keyword evidence="2 5" id="KW-0645">Protease</keyword>
<evidence type="ECO:0000256" key="2">
    <source>
        <dbReference type="ARBA" id="ARBA00022670"/>
    </source>
</evidence>
<comment type="caution">
    <text evidence="5">The sequence shown here is derived from an EMBL/GenBank/DDBJ whole genome shotgun (WGS) entry which is preliminary data.</text>
</comment>
<dbReference type="Proteomes" id="UP001371305">
    <property type="component" value="Unassembled WGS sequence"/>
</dbReference>
<evidence type="ECO:0000313" key="6">
    <source>
        <dbReference type="Proteomes" id="UP001371305"/>
    </source>
</evidence>
<dbReference type="SUPFAM" id="SSF50156">
    <property type="entry name" value="PDZ domain-like"/>
    <property type="match status" value="1"/>
</dbReference>
<accession>A0ABU9AMZ8</accession>
<feature type="domain" description="PDZ" evidence="4">
    <location>
        <begin position="181"/>
        <end position="251"/>
    </location>
</feature>
<reference evidence="5 6" key="1">
    <citation type="submission" date="2024-04" db="EMBL/GenBank/DDBJ databases">
        <title>Luteolibacter sp. isolated from soil.</title>
        <authorList>
            <person name="An J."/>
        </authorList>
    </citation>
    <scope>NUCLEOTIDE SEQUENCE [LARGE SCALE GENOMIC DNA]</scope>
    <source>
        <strain evidence="5 6">Y139</strain>
    </source>
</reference>
<dbReference type="EMBL" id="JBBUKT010000001">
    <property type="protein sequence ID" value="MEK7949074.1"/>
    <property type="molecule type" value="Genomic_DNA"/>
</dbReference>
<evidence type="ECO:0000259" key="4">
    <source>
        <dbReference type="SMART" id="SM00228"/>
    </source>
</evidence>
<dbReference type="InterPro" id="IPR009003">
    <property type="entry name" value="Peptidase_S1_PA"/>
</dbReference>
<dbReference type="InterPro" id="IPR051201">
    <property type="entry name" value="Chloro_Bact_Ser_Proteases"/>
</dbReference>
<name>A0ABU9AMZ8_9BACT</name>
<dbReference type="InterPro" id="IPR001478">
    <property type="entry name" value="PDZ"/>
</dbReference>
<comment type="similarity">
    <text evidence="1">Belongs to the peptidase S1C family.</text>
</comment>
<proteinExistence type="inferred from homology"/>
<dbReference type="RefSeq" id="WP_341402468.1">
    <property type="nucleotide sequence ID" value="NZ_JBBUKT010000001.1"/>
</dbReference>
<keyword evidence="3 5" id="KW-0378">Hydrolase</keyword>
<dbReference type="InterPro" id="IPR036034">
    <property type="entry name" value="PDZ_sf"/>
</dbReference>
<evidence type="ECO:0000256" key="3">
    <source>
        <dbReference type="ARBA" id="ARBA00022801"/>
    </source>
</evidence>